<feature type="transmembrane region" description="Helical" evidence="6">
    <location>
        <begin position="48"/>
        <end position="69"/>
    </location>
</feature>
<keyword evidence="4 6" id="KW-1133">Transmembrane helix</keyword>
<proteinExistence type="inferred from homology"/>
<feature type="transmembrane region" description="Helical" evidence="6">
    <location>
        <begin position="15"/>
        <end position="36"/>
    </location>
</feature>
<evidence type="ECO:0000256" key="2">
    <source>
        <dbReference type="ARBA" id="ARBA00007049"/>
    </source>
</evidence>
<evidence type="ECO:0008006" key="8">
    <source>
        <dbReference type="Google" id="ProtNLM"/>
    </source>
</evidence>
<evidence type="ECO:0000256" key="5">
    <source>
        <dbReference type="ARBA" id="ARBA00023136"/>
    </source>
</evidence>
<dbReference type="AlphaFoldDB" id="A0A7S4NB16"/>
<keyword evidence="3 6" id="KW-0812">Transmembrane</keyword>
<organism evidence="7">
    <name type="scientific">Paramoeba aestuarina</name>
    <dbReference type="NCBI Taxonomy" id="180227"/>
    <lineage>
        <taxon>Eukaryota</taxon>
        <taxon>Amoebozoa</taxon>
        <taxon>Discosea</taxon>
        <taxon>Flabellinia</taxon>
        <taxon>Dactylopodida</taxon>
        <taxon>Paramoebidae</taxon>
        <taxon>Paramoeba</taxon>
    </lineage>
</organism>
<keyword evidence="5 6" id="KW-0472">Membrane</keyword>
<evidence type="ECO:0000256" key="6">
    <source>
        <dbReference type="SAM" id="Phobius"/>
    </source>
</evidence>
<evidence type="ECO:0000256" key="1">
    <source>
        <dbReference type="ARBA" id="ARBA00004127"/>
    </source>
</evidence>
<feature type="transmembrane region" description="Helical" evidence="6">
    <location>
        <begin position="187"/>
        <end position="205"/>
    </location>
</feature>
<feature type="transmembrane region" description="Helical" evidence="6">
    <location>
        <begin position="161"/>
        <end position="181"/>
    </location>
</feature>
<dbReference type="GO" id="GO:0005384">
    <property type="term" value="F:manganese ion transmembrane transporter activity"/>
    <property type="evidence" value="ECO:0007669"/>
    <property type="project" value="InterPro"/>
</dbReference>
<accession>A0A7S4NB16</accession>
<gene>
    <name evidence="7" type="ORF">NAES01612_LOCUS2693</name>
</gene>
<dbReference type="EMBL" id="HBKR01004043">
    <property type="protein sequence ID" value="CAE2276496.1"/>
    <property type="molecule type" value="Transcribed_RNA"/>
</dbReference>
<reference evidence="7" key="1">
    <citation type="submission" date="2021-01" db="EMBL/GenBank/DDBJ databases">
        <authorList>
            <person name="Corre E."/>
            <person name="Pelletier E."/>
            <person name="Niang G."/>
            <person name="Scheremetjew M."/>
            <person name="Finn R."/>
            <person name="Kale V."/>
            <person name="Holt S."/>
            <person name="Cochrane G."/>
            <person name="Meng A."/>
            <person name="Brown T."/>
            <person name="Cohen L."/>
        </authorList>
    </citation>
    <scope>NUCLEOTIDE SEQUENCE</scope>
    <source>
        <strain evidence="7">SoJaBio B1-5/56/2</strain>
    </source>
</reference>
<comment type="similarity">
    <text evidence="2">Belongs to the CCC1 family.</text>
</comment>
<name>A0A7S4NB16_9EUKA</name>
<dbReference type="InterPro" id="IPR008217">
    <property type="entry name" value="Ccc1_fam"/>
</dbReference>
<evidence type="ECO:0000256" key="3">
    <source>
        <dbReference type="ARBA" id="ARBA00022692"/>
    </source>
</evidence>
<feature type="transmembrane region" description="Helical" evidence="6">
    <location>
        <begin position="214"/>
        <end position="238"/>
    </location>
</feature>
<dbReference type="GO" id="GO:0012505">
    <property type="term" value="C:endomembrane system"/>
    <property type="evidence" value="ECO:0007669"/>
    <property type="project" value="UniProtKB-SubCell"/>
</dbReference>
<evidence type="ECO:0000256" key="4">
    <source>
        <dbReference type="ARBA" id="ARBA00022989"/>
    </source>
</evidence>
<comment type="subcellular location">
    <subcellularLocation>
        <location evidence="1">Endomembrane system</location>
        <topology evidence="1">Multi-pass membrane protein</topology>
    </subcellularLocation>
</comment>
<sequence length="245" mass="27017">MSFIKEELSSRISEYIKSVVFGALDGVLTTFAVIMASQDFSGAYHKAVGRTILVVGFATALADAFAMAFGEFFSSKAKCDHVHANRKRVERLFDADPEEIMKKLIHIYMKKGISKEGAHTIARILAKERKIFLDVFMAEHLREHTDITSDGFMWKPVLQGVAMFIEFVLFGSVSLLAYVTGKAGKQTYGISCTLVGISLFTLGALKGRLTHMSIFYSGAMMLFVGFVVAVISFAIAALTSRIFHV</sequence>
<evidence type="ECO:0000313" key="7">
    <source>
        <dbReference type="EMBL" id="CAE2276496.1"/>
    </source>
</evidence>
<protein>
    <recommendedName>
        <fullName evidence="8">VIT family protein</fullName>
    </recommendedName>
</protein>
<dbReference type="GO" id="GO:0030026">
    <property type="term" value="P:intracellular manganese ion homeostasis"/>
    <property type="evidence" value="ECO:0007669"/>
    <property type="project" value="InterPro"/>
</dbReference>
<dbReference type="Pfam" id="PF01988">
    <property type="entry name" value="VIT1"/>
    <property type="match status" value="1"/>
</dbReference>
<dbReference type="PANTHER" id="PTHR31851">
    <property type="entry name" value="FE(2+)/MN(2+) TRANSPORTER PCL1"/>
    <property type="match status" value="1"/>
</dbReference>